<comment type="caution">
    <text evidence="1">The sequence shown here is derived from an EMBL/GenBank/DDBJ whole genome shotgun (WGS) entry which is preliminary data.</text>
</comment>
<sequence>MVKKITFLLILVVTLQGYSQNKFPERFTTLIDFEFNDIVSDTTKGLPDGRYYTKKQLPDGTVAFIKTIVYKNNKKHGEALTFMKGLGIMFLANVTNYCKGKKDGYYFETDNHTYSKQGYYKKDKKHGYWEISENDTHENINYKNGLKSGAYSSEDNLSGIHIKGQYKKGKKDGVWIIKDTTIEEVTKEIYKNGKLISSED</sequence>
<protein>
    <recommendedName>
        <fullName evidence="3">MORN repeat variant</fullName>
    </recommendedName>
</protein>
<evidence type="ECO:0008006" key="3">
    <source>
        <dbReference type="Google" id="ProtNLM"/>
    </source>
</evidence>
<name>A0ABN1IY79_9FLAO</name>
<evidence type="ECO:0000313" key="1">
    <source>
        <dbReference type="EMBL" id="GAA0723846.1"/>
    </source>
</evidence>
<proteinExistence type="predicted"/>
<reference evidence="1 2" key="1">
    <citation type="journal article" date="2019" name="Int. J. Syst. Evol. Microbiol.">
        <title>The Global Catalogue of Microorganisms (GCM) 10K type strain sequencing project: providing services to taxonomists for standard genome sequencing and annotation.</title>
        <authorList>
            <consortium name="The Broad Institute Genomics Platform"/>
            <consortium name="The Broad Institute Genome Sequencing Center for Infectious Disease"/>
            <person name="Wu L."/>
            <person name="Ma J."/>
        </authorList>
    </citation>
    <scope>NUCLEOTIDE SEQUENCE [LARGE SCALE GENOMIC DNA]</scope>
    <source>
        <strain evidence="1 2">JCM 15974</strain>
    </source>
</reference>
<dbReference type="RefSeq" id="WP_343912889.1">
    <property type="nucleotide sequence ID" value="NZ_BAAAGE010000002.1"/>
</dbReference>
<accession>A0ABN1IY79</accession>
<evidence type="ECO:0000313" key="2">
    <source>
        <dbReference type="Proteomes" id="UP001501758"/>
    </source>
</evidence>
<dbReference type="EMBL" id="BAAAGE010000002">
    <property type="protein sequence ID" value="GAA0723846.1"/>
    <property type="molecule type" value="Genomic_DNA"/>
</dbReference>
<organism evidence="1 2">
    <name type="scientific">Aquimarina litoralis</name>
    <dbReference type="NCBI Taxonomy" id="584605"/>
    <lineage>
        <taxon>Bacteria</taxon>
        <taxon>Pseudomonadati</taxon>
        <taxon>Bacteroidota</taxon>
        <taxon>Flavobacteriia</taxon>
        <taxon>Flavobacteriales</taxon>
        <taxon>Flavobacteriaceae</taxon>
        <taxon>Aquimarina</taxon>
    </lineage>
</organism>
<gene>
    <name evidence="1" type="ORF">GCM10009430_27720</name>
</gene>
<keyword evidence="2" id="KW-1185">Reference proteome</keyword>
<dbReference type="Proteomes" id="UP001501758">
    <property type="component" value="Unassembled WGS sequence"/>
</dbReference>
<dbReference type="SUPFAM" id="SSF82185">
    <property type="entry name" value="Histone H3 K4-specific methyltransferase SET7/9 N-terminal domain"/>
    <property type="match status" value="1"/>
</dbReference>